<dbReference type="OrthoDB" id="20273at2759"/>
<reference evidence="9 10" key="1">
    <citation type="submission" date="2019-03" db="EMBL/GenBank/DDBJ databases">
        <title>Single cell metagenomics reveals metabolic interactions within the superorganism composed of flagellate Streblomastix strix and complex community of Bacteroidetes bacteria on its surface.</title>
        <authorList>
            <person name="Treitli S.C."/>
            <person name="Kolisko M."/>
            <person name="Husnik F."/>
            <person name="Keeling P."/>
            <person name="Hampl V."/>
        </authorList>
    </citation>
    <scope>NUCLEOTIDE SEQUENCE [LARGE SCALE GENOMIC DNA]</scope>
    <source>
        <strain evidence="9">ST1C</strain>
    </source>
</reference>
<evidence type="ECO:0000256" key="6">
    <source>
        <dbReference type="ARBA" id="ARBA00022679"/>
    </source>
</evidence>
<evidence type="ECO:0000256" key="1">
    <source>
        <dbReference type="ARBA" id="ARBA00004240"/>
    </source>
</evidence>
<dbReference type="Pfam" id="PF04101">
    <property type="entry name" value="Glyco_tran_28_C"/>
    <property type="match status" value="1"/>
</dbReference>
<dbReference type="Gene3D" id="3.40.50.2000">
    <property type="entry name" value="Glycogen Phosphorylase B"/>
    <property type="match status" value="1"/>
</dbReference>
<keyword evidence="7" id="KW-0256">Endoplasmic reticulum</keyword>
<protein>
    <recommendedName>
        <fullName evidence="4">UDP-N-acetylglucosamine transferase subunit ALG13</fullName>
        <ecNumber evidence="3">2.4.1.141</ecNumber>
    </recommendedName>
</protein>
<comment type="similarity">
    <text evidence="2">Belongs to the glycosyltransferase 28 family.</text>
</comment>
<dbReference type="SUPFAM" id="SSF53756">
    <property type="entry name" value="UDP-Glycosyltransferase/glycogen phosphorylase"/>
    <property type="match status" value="1"/>
</dbReference>
<keyword evidence="5" id="KW-0328">Glycosyltransferase</keyword>
<dbReference type="Proteomes" id="UP000324800">
    <property type="component" value="Unassembled WGS sequence"/>
</dbReference>
<feature type="domain" description="Glycosyl transferase family 28 C-terminal" evidence="8">
    <location>
        <begin position="23"/>
        <end position="102"/>
    </location>
</feature>
<evidence type="ECO:0000256" key="4">
    <source>
        <dbReference type="ARBA" id="ARBA00017468"/>
    </source>
</evidence>
<keyword evidence="6 9" id="KW-0808">Transferase</keyword>
<comment type="caution">
    <text evidence="9">The sequence shown here is derived from an EMBL/GenBank/DDBJ whole genome shotgun (WGS) entry which is preliminary data.</text>
</comment>
<organism evidence="9 10">
    <name type="scientific">Streblomastix strix</name>
    <dbReference type="NCBI Taxonomy" id="222440"/>
    <lineage>
        <taxon>Eukaryota</taxon>
        <taxon>Metamonada</taxon>
        <taxon>Preaxostyla</taxon>
        <taxon>Oxymonadida</taxon>
        <taxon>Streblomastigidae</taxon>
        <taxon>Streblomastix</taxon>
    </lineage>
</organism>
<evidence type="ECO:0000313" key="9">
    <source>
        <dbReference type="EMBL" id="KAA6392126.1"/>
    </source>
</evidence>
<evidence type="ECO:0000259" key="8">
    <source>
        <dbReference type="Pfam" id="PF04101"/>
    </source>
</evidence>
<evidence type="ECO:0000256" key="3">
    <source>
        <dbReference type="ARBA" id="ARBA00012614"/>
    </source>
</evidence>
<evidence type="ECO:0000256" key="2">
    <source>
        <dbReference type="ARBA" id="ARBA00006962"/>
    </source>
</evidence>
<comment type="subcellular location">
    <subcellularLocation>
        <location evidence="1">Endoplasmic reticulum</location>
    </subcellularLocation>
</comment>
<dbReference type="AlphaFoldDB" id="A0A5J4WBT4"/>
<dbReference type="GO" id="GO:0006488">
    <property type="term" value="P:dolichol-linked oligosaccharide biosynthetic process"/>
    <property type="evidence" value="ECO:0007669"/>
    <property type="project" value="InterPro"/>
</dbReference>
<dbReference type="PANTHER" id="PTHR12867:SF6">
    <property type="entry name" value="N-ACETYLGLUCOSAMINYLDIPHOSPHODOLICHOL N-ACETYLGLUCOSAMINYLTRANSFERASE"/>
    <property type="match status" value="1"/>
</dbReference>
<evidence type="ECO:0000313" key="10">
    <source>
        <dbReference type="Proteomes" id="UP000324800"/>
    </source>
</evidence>
<dbReference type="InterPro" id="IPR007235">
    <property type="entry name" value="Glyco_trans_28_C"/>
</dbReference>
<dbReference type="PANTHER" id="PTHR12867">
    <property type="entry name" value="GLYCOSYL TRANSFERASE-RELATED"/>
    <property type="match status" value="1"/>
</dbReference>
<dbReference type="GO" id="GO:0005783">
    <property type="term" value="C:endoplasmic reticulum"/>
    <property type="evidence" value="ECO:0007669"/>
    <property type="project" value="UniProtKB-SubCell"/>
</dbReference>
<gene>
    <name evidence="9" type="ORF">EZS28_012346</name>
</gene>
<dbReference type="EC" id="2.4.1.141" evidence="3"/>
<proteinExistence type="inferred from homology"/>
<dbReference type="EMBL" id="SNRW01002649">
    <property type="protein sequence ID" value="KAA6392126.1"/>
    <property type="molecule type" value="Genomic_DNA"/>
</dbReference>
<dbReference type="GO" id="GO:0004577">
    <property type="term" value="F:N-acetylglucosaminyldiphosphodolichol N-acetylglucosaminyltransferase activity"/>
    <property type="evidence" value="ECO:0007669"/>
    <property type="project" value="UniProtKB-EC"/>
</dbReference>
<evidence type="ECO:0000256" key="5">
    <source>
        <dbReference type="ARBA" id="ARBA00022676"/>
    </source>
</evidence>
<evidence type="ECO:0000256" key="7">
    <source>
        <dbReference type="ARBA" id="ARBA00022824"/>
    </source>
</evidence>
<sequence>MELKIYQILNYWDCRAFFFIKKQTTKILPSLADELQQADLIISHCGAGTILEALHLSKPLIVVVNDTLLHNHQTELANALHESGHLISASCNSLTDALLSIRDKVLIPLPSANPVVFGEYLEQISS</sequence>
<name>A0A5J4WBT4_9EUKA</name>
<dbReference type="InterPro" id="IPR039042">
    <property type="entry name" value="Alg13-like"/>
</dbReference>
<accession>A0A5J4WBT4</accession>